<feature type="transmembrane region" description="Helical" evidence="1">
    <location>
        <begin position="311"/>
        <end position="332"/>
    </location>
</feature>
<feature type="transmembrane region" description="Helical" evidence="1">
    <location>
        <begin position="248"/>
        <end position="268"/>
    </location>
</feature>
<dbReference type="Pfam" id="PF01757">
    <property type="entry name" value="Acyl_transf_3"/>
    <property type="match status" value="1"/>
</dbReference>
<evidence type="ECO:0000259" key="2">
    <source>
        <dbReference type="Pfam" id="PF01757"/>
    </source>
</evidence>
<keyword evidence="1" id="KW-0472">Membrane</keyword>
<feature type="transmembrane region" description="Helical" evidence="1">
    <location>
        <begin position="153"/>
        <end position="177"/>
    </location>
</feature>
<feature type="transmembrane region" description="Helical" evidence="1">
    <location>
        <begin position="12"/>
        <end position="29"/>
    </location>
</feature>
<evidence type="ECO:0000313" key="3">
    <source>
        <dbReference type="EMBL" id="ETZ25500.1"/>
    </source>
</evidence>
<feature type="transmembrane region" description="Helical" evidence="1">
    <location>
        <begin position="78"/>
        <end position="98"/>
    </location>
</feature>
<evidence type="ECO:0000256" key="1">
    <source>
        <dbReference type="SAM" id="Phobius"/>
    </source>
</evidence>
<feature type="domain" description="Acyltransferase 3" evidence="2">
    <location>
        <begin position="6"/>
        <end position="328"/>
    </location>
</feature>
<accession>X7RXB5</accession>
<feature type="transmembrane region" description="Helical" evidence="1">
    <location>
        <begin position="197"/>
        <end position="215"/>
    </location>
</feature>
<dbReference type="InterPro" id="IPR002656">
    <property type="entry name" value="Acyl_transf_3_dom"/>
</dbReference>
<reference evidence="3" key="1">
    <citation type="submission" date="2014-01" db="EMBL/GenBank/DDBJ databases">
        <title>The Genome Sequence of Fusobacterium nucleatum 13_3C.</title>
        <authorList>
            <consortium name="The Broad Institute Genomics Platform"/>
            <person name="Earl A."/>
            <person name="Allen-Vercoe E."/>
            <person name="Daigneault M."/>
            <person name="Young S.K."/>
            <person name="Zeng Q."/>
            <person name="Gargeya S."/>
            <person name="Fitzgerald M."/>
            <person name="Abouelleil A."/>
            <person name="Alvarado L."/>
            <person name="Chapman S.B."/>
            <person name="Gainer-Dewar J."/>
            <person name="Goldberg J."/>
            <person name="Griggs A."/>
            <person name="Gujja S."/>
            <person name="Hansen M."/>
            <person name="Howarth C."/>
            <person name="Imamovic A."/>
            <person name="Ireland A."/>
            <person name="Larimer J."/>
            <person name="McCowan C."/>
            <person name="Murphy C."/>
            <person name="Pearson M."/>
            <person name="Poon T.W."/>
            <person name="Priest M."/>
            <person name="Roberts A."/>
            <person name="Saif S."/>
            <person name="Shea T."/>
            <person name="Sykes S."/>
            <person name="Wortman J."/>
            <person name="Nusbaum C."/>
            <person name="Birren B."/>
        </authorList>
    </citation>
    <scope>NUCLEOTIDE SEQUENCE [LARGE SCALE GENOMIC DNA]</scope>
    <source>
        <strain evidence="3">13_3C</strain>
    </source>
</reference>
<feature type="transmembrane region" description="Helical" evidence="1">
    <location>
        <begin position="220"/>
        <end position="242"/>
    </location>
</feature>
<dbReference type="HOGENOM" id="CLU_023915_2_1_0"/>
<proteinExistence type="predicted"/>
<dbReference type="AlphaFoldDB" id="X7RXB5"/>
<feature type="transmembrane region" description="Helical" evidence="1">
    <location>
        <begin position="44"/>
        <end position="66"/>
    </location>
</feature>
<dbReference type="OrthoDB" id="9816048at2"/>
<comment type="caution">
    <text evidence="3">The sequence shown here is derived from an EMBL/GenBank/DDBJ whole genome shotgun (WGS) entry which is preliminary data.</text>
</comment>
<dbReference type="PANTHER" id="PTHR37312">
    <property type="entry name" value="MEMBRANE-BOUND ACYLTRANSFERASE YKRP-RELATED"/>
    <property type="match status" value="1"/>
</dbReference>
<dbReference type="GO" id="GO:0016747">
    <property type="term" value="F:acyltransferase activity, transferring groups other than amino-acyl groups"/>
    <property type="evidence" value="ECO:0007669"/>
    <property type="project" value="InterPro"/>
</dbReference>
<dbReference type="EMBL" id="JAOZ01000015">
    <property type="protein sequence ID" value="ETZ25500.1"/>
    <property type="molecule type" value="Genomic_DNA"/>
</dbReference>
<sequence>MVKDRNEYLDIVKGIAIILMIFAHCIVSGNGDFFLKKELFWDDILFKIIYSFHMPLFALVSGYLYYFTIEKYSFEKILIKKIKSFLHPIVIFGIYRYLLTRKSLLFNDIALSKVYDFVFFLFDGYWFLWSILFITIIVLFINKFFNDNIKVYIVFFLLTLIIPTRVLSLRIFLYPFFVVGYFFCKHHKMIDGIKRNIIYILGTSLVIFICLLFLYKKNTYIYISGMTIINPILNISSFEQIYIDLFRIIIGFVGSIFTLSIIYEIYYLTKDKKIWRYFSYIGKNSLKFYCFQEILIVFFLKPYTINFQKNYINNFIETVIIILICIFLNKILNKFKKLEKIHFG</sequence>
<name>X7RXB5_FUSNU</name>
<keyword evidence="1" id="KW-1133">Transmembrane helix</keyword>
<protein>
    <recommendedName>
        <fullName evidence="2">Acyltransferase 3 domain-containing protein</fullName>
    </recommendedName>
</protein>
<keyword evidence="1" id="KW-0812">Transmembrane</keyword>
<organism evidence="3">
    <name type="scientific">Fusobacterium nucleatum 13_3C</name>
    <dbReference type="NCBI Taxonomy" id="1357398"/>
    <lineage>
        <taxon>Bacteria</taxon>
        <taxon>Fusobacteriati</taxon>
        <taxon>Fusobacteriota</taxon>
        <taxon>Fusobacteriia</taxon>
        <taxon>Fusobacteriales</taxon>
        <taxon>Fusobacteriaceae</taxon>
        <taxon>Fusobacterium</taxon>
    </lineage>
</organism>
<gene>
    <name evidence="3" type="ORF">HMPREF2085_01910</name>
</gene>
<dbReference type="PANTHER" id="PTHR37312:SF1">
    <property type="entry name" value="MEMBRANE-BOUND ACYLTRANSFERASE YKRP-RELATED"/>
    <property type="match status" value="1"/>
</dbReference>
<feature type="transmembrane region" description="Helical" evidence="1">
    <location>
        <begin position="118"/>
        <end position="141"/>
    </location>
</feature>
<dbReference type="PATRIC" id="fig|1357398.3.peg.1894"/>
<feature type="transmembrane region" description="Helical" evidence="1">
    <location>
        <begin position="288"/>
        <end position="305"/>
    </location>
</feature>
<dbReference type="InterPro" id="IPR052734">
    <property type="entry name" value="Nod_factor_acetyltransferase"/>
</dbReference>